<accession>A0A1M5D054</accession>
<keyword evidence="3" id="KW-1003">Cell membrane</keyword>
<dbReference type="GO" id="GO:0055085">
    <property type="term" value="P:transmembrane transport"/>
    <property type="evidence" value="ECO:0007669"/>
    <property type="project" value="InterPro"/>
</dbReference>
<keyword evidence="6" id="KW-0571">Peptide transport</keyword>
<dbReference type="Proteomes" id="UP000184501">
    <property type="component" value="Unassembled WGS sequence"/>
</dbReference>
<evidence type="ECO:0000256" key="11">
    <source>
        <dbReference type="ARBA" id="ARBA00072251"/>
    </source>
</evidence>
<evidence type="ECO:0000256" key="10">
    <source>
        <dbReference type="ARBA" id="ARBA00024202"/>
    </source>
</evidence>
<dbReference type="InterPro" id="IPR025966">
    <property type="entry name" value="OppC_N"/>
</dbReference>
<dbReference type="EMBL" id="FQVN01000004">
    <property type="protein sequence ID" value="SHF60205.1"/>
    <property type="molecule type" value="Genomic_DNA"/>
</dbReference>
<dbReference type="InterPro" id="IPR000515">
    <property type="entry name" value="MetI-like"/>
</dbReference>
<feature type="transmembrane region" description="Helical" evidence="12">
    <location>
        <begin position="141"/>
        <end position="160"/>
    </location>
</feature>
<organism evidence="14 15">
    <name type="scientific">Streptoalloteichus hindustanus</name>
    <dbReference type="NCBI Taxonomy" id="2017"/>
    <lineage>
        <taxon>Bacteria</taxon>
        <taxon>Bacillati</taxon>
        <taxon>Actinomycetota</taxon>
        <taxon>Actinomycetes</taxon>
        <taxon>Pseudonocardiales</taxon>
        <taxon>Pseudonocardiaceae</taxon>
        <taxon>Streptoalloteichus</taxon>
    </lineage>
</organism>
<dbReference type="GO" id="GO:0005886">
    <property type="term" value="C:plasma membrane"/>
    <property type="evidence" value="ECO:0007669"/>
    <property type="project" value="UniProtKB-SubCell"/>
</dbReference>
<dbReference type="GO" id="GO:0015833">
    <property type="term" value="P:peptide transport"/>
    <property type="evidence" value="ECO:0007669"/>
    <property type="project" value="UniProtKB-KW"/>
</dbReference>
<feature type="domain" description="ABC transmembrane type-1" evidence="13">
    <location>
        <begin position="81"/>
        <end position="267"/>
    </location>
</feature>
<feature type="transmembrane region" description="Helical" evidence="12">
    <location>
        <begin position="81"/>
        <end position="105"/>
    </location>
</feature>
<feature type="transmembrane region" description="Helical" evidence="12">
    <location>
        <begin position="112"/>
        <end position="135"/>
    </location>
</feature>
<dbReference type="PROSITE" id="PS50928">
    <property type="entry name" value="ABC_TM1"/>
    <property type="match status" value="1"/>
</dbReference>
<dbReference type="AlphaFoldDB" id="A0A1M5D054"/>
<evidence type="ECO:0000256" key="9">
    <source>
        <dbReference type="ARBA" id="ARBA00023136"/>
    </source>
</evidence>
<feature type="transmembrane region" description="Helical" evidence="12">
    <location>
        <begin position="242"/>
        <end position="266"/>
    </location>
</feature>
<reference evidence="14 15" key="1">
    <citation type="submission" date="2016-11" db="EMBL/GenBank/DDBJ databases">
        <authorList>
            <person name="Jaros S."/>
            <person name="Januszkiewicz K."/>
            <person name="Wedrychowicz H."/>
        </authorList>
    </citation>
    <scope>NUCLEOTIDE SEQUENCE [LARGE SCALE GENOMIC DNA]</scope>
    <source>
        <strain evidence="14 15">DSM 44523</strain>
    </source>
</reference>
<keyword evidence="5 12" id="KW-0812">Transmembrane</keyword>
<comment type="similarity">
    <text evidence="10">Belongs to the binding-protein-dependent transport system permease family. OppBC subfamily.</text>
</comment>
<protein>
    <recommendedName>
        <fullName evidence="11">Oligopeptide transport system permease protein OppC</fullName>
    </recommendedName>
</protein>
<dbReference type="PANTHER" id="PTHR43386:SF2">
    <property type="entry name" value="OLIGOPEPTIDE TRANSPORT SYSTEM PERMEASE PROTEIN OPPC"/>
    <property type="match status" value="1"/>
</dbReference>
<evidence type="ECO:0000259" key="13">
    <source>
        <dbReference type="PROSITE" id="PS50928"/>
    </source>
</evidence>
<dbReference type="STRING" id="2017.SAMN05444320_104237"/>
<evidence type="ECO:0000313" key="15">
    <source>
        <dbReference type="Proteomes" id="UP000184501"/>
    </source>
</evidence>
<keyword evidence="8 12" id="KW-1133">Transmembrane helix</keyword>
<keyword evidence="15" id="KW-1185">Reference proteome</keyword>
<evidence type="ECO:0000256" key="7">
    <source>
        <dbReference type="ARBA" id="ARBA00022927"/>
    </source>
</evidence>
<evidence type="ECO:0000256" key="1">
    <source>
        <dbReference type="ARBA" id="ARBA00004429"/>
    </source>
</evidence>
<evidence type="ECO:0000256" key="5">
    <source>
        <dbReference type="ARBA" id="ARBA00022692"/>
    </source>
</evidence>
<dbReference type="CDD" id="cd06261">
    <property type="entry name" value="TM_PBP2"/>
    <property type="match status" value="1"/>
</dbReference>
<dbReference type="Gene3D" id="1.10.3720.10">
    <property type="entry name" value="MetI-like"/>
    <property type="match status" value="1"/>
</dbReference>
<sequence length="280" mass="29261">MTRNLLRALSVRGRRTAAIGAGVLLLLAVAAVVGPGLSPYDYAQQDLGAYFSPPSAEHPLGTARLGEDVLAQCLRGMQKSLVIGLLAAVASTTLAAVVGTLAGYLGGAVDRVLMALVDVLLVLPSILVVAVLSPALRGESWLVLVVLIAAFEWMLTARVVRARARSLRTADFVAAAEYMGASVPRVVFRHLLPQMAPLLLIDCTMNVAKAILAEAGLSYFGFGVQPPDISLGTLVSVGSASALTFPWMFLAPVGFLVATVLGVGMLGEGLRAELDEERKA</sequence>
<keyword evidence="2 12" id="KW-0813">Transport</keyword>
<comment type="subcellular location">
    <subcellularLocation>
        <location evidence="1">Cell inner membrane</location>
        <topology evidence="1">Multi-pass membrane protein</topology>
    </subcellularLocation>
    <subcellularLocation>
        <location evidence="12">Cell membrane</location>
        <topology evidence="12">Multi-pass membrane protein</topology>
    </subcellularLocation>
</comment>
<keyword evidence="9 12" id="KW-0472">Membrane</keyword>
<dbReference type="RefSeq" id="WP_200797507.1">
    <property type="nucleotide sequence ID" value="NZ_FQVN01000004.1"/>
</dbReference>
<dbReference type="GO" id="GO:0015031">
    <property type="term" value="P:protein transport"/>
    <property type="evidence" value="ECO:0007669"/>
    <property type="project" value="UniProtKB-KW"/>
</dbReference>
<evidence type="ECO:0000256" key="8">
    <source>
        <dbReference type="ARBA" id="ARBA00022989"/>
    </source>
</evidence>
<dbReference type="PANTHER" id="PTHR43386">
    <property type="entry name" value="OLIGOPEPTIDE TRANSPORT SYSTEM PERMEASE PROTEIN APPC"/>
    <property type="match status" value="1"/>
</dbReference>
<dbReference type="InterPro" id="IPR035906">
    <property type="entry name" value="MetI-like_sf"/>
</dbReference>
<dbReference type="Pfam" id="PF00528">
    <property type="entry name" value="BPD_transp_1"/>
    <property type="match status" value="1"/>
</dbReference>
<dbReference type="SUPFAM" id="SSF161098">
    <property type="entry name" value="MetI-like"/>
    <property type="match status" value="1"/>
</dbReference>
<evidence type="ECO:0000313" key="14">
    <source>
        <dbReference type="EMBL" id="SHF60205.1"/>
    </source>
</evidence>
<evidence type="ECO:0000256" key="6">
    <source>
        <dbReference type="ARBA" id="ARBA00022856"/>
    </source>
</evidence>
<proteinExistence type="inferred from homology"/>
<evidence type="ECO:0000256" key="4">
    <source>
        <dbReference type="ARBA" id="ARBA00022519"/>
    </source>
</evidence>
<evidence type="ECO:0000256" key="12">
    <source>
        <dbReference type="RuleBase" id="RU363032"/>
    </source>
</evidence>
<dbReference type="Pfam" id="PF12911">
    <property type="entry name" value="OppC_N"/>
    <property type="match status" value="1"/>
</dbReference>
<keyword evidence="4" id="KW-0997">Cell inner membrane</keyword>
<keyword evidence="7" id="KW-0653">Protein transport</keyword>
<gene>
    <name evidence="14" type="ORF">SAMN05444320_104237</name>
</gene>
<evidence type="ECO:0000256" key="3">
    <source>
        <dbReference type="ARBA" id="ARBA00022475"/>
    </source>
</evidence>
<dbReference type="InterPro" id="IPR050366">
    <property type="entry name" value="BP-dependent_transpt_permease"/>
</dbReference>
<evidence type="ECO:0000256" key="2">
    <source>
        <dbReference type="ARBA" id="ARBA00022448"/>
    </source>
</evidence>
<name>A0A1M5D054_STRHI</name>